<evidence type="ECO:0000313" key="2">
    <source>
        <dbReference type="EMBL" id="KAF5847421.1"/>
    </source>
</evidence>
<gene>
    <name evidence="2" type="ORF">GGP41_000129</name>
</gene>
<protein>
    <submittedName>
        <fullName evidence="2">Uncharacterized protein</fullName>
    </submittedName>
</protein>
<dbReference type="AlphaFoldDB" id="A0A8H5ZBX6"/>
<dbReference type="Proteomes" id="UP000624244">
    <property type="component" value="Unassembled WGS sequence"/>
</dbReference>
<proteinExistence type="predicted"/>
<evidence type="ECO:0000256" key="1">
    <source>
        <dbReference type="SAM" id="MobiDB-lite"/>
    </source>
</evidence>
<feature type="region of interest" description="Disordered" evidence="1">
    <location>
        <begin position="223"/>
        <end position="251"/>
    </location>
</feature>
<reference evidence="2" key="1">
    <citation type="submission" date="2019-11" db="EMBL/GenBank/DDBJ databases">
        <title>Bipolaris sorokiniana Genome sequencing.</title>
        <authorList>
            <person name="Wang H."/>
        </authorList>
    </citation>
    <scope>NUCLEOTIDE SEQUENCE</scope>
</reference>
<name>A0A8H5ZBX6_COCSA</name>
<evidence type="ECO:0000313" key="3">
    <source>
        <dbReference type="Proteomes" id="UP000624244"/>
    </source>
</evidence>
<feature type="compositionally biased region" description="Basic and acidic residues" evidence="1">
    <location>
        <begin position="241"/>
        <end position="250"/>
    </location>
</feature>
<accession>A0A8H5ZBX6</accession>
<sequence length="383" mass="43901">MPFRDEDWEEWQRDCDIFPAYSDYLLGPDLRLVVAQEPGLHPLIYPTPILQPIQDTRNVRSRSQICRPMTRSGLATDTLTRRQSALHRGAFDDCLGNDSSNQTRALIDQPSFLRHPRTLSEIHEQSRQQLHTLIQTQSHSAAVLEQSCIPFSSEQASRVDMLQPNDIVHDPRYQCIQPETRNQIRRYLSGLWHIAKNSTDTGKKAKALADIHNFSTRVLERVKSTKANKGQHSPPHTPARNKPEQNDQRLRPTSTQLLHQQSVQSQAQVVEDNHPSQLEPQLAWQPPALPHTEIVAPQASAQLRVSINRYVPQVWYCLRITGNKFEPISADDLHRRNRAQQWLTSFKMTLPVEGRTYISGVLRWMYSEQAAGRDPLVSIGYQT</sequence>
<organism evidence="2 3">
    <name type="scientific">Cochliobolus sativus</name>
    <name type="common">Common root rot and spot blotch fungus</name>
    <name type="synonym">Bipolaris sorokiniana</name>
    <dbReference type="NCBI Taxonomy" id="45130"/>
    <lineage>
        <taxon>Eukaryota</taxon>
        <taxon>Fungi</taxon>
        <taxon>Dikarya</taxon>
        <taxon>Ascomycota</taxon>
        <taxon>Pezizomycotina</taxon>
        <taxon>Dothideomycetes</taxon>
        <taxon>Pleosporomycetidae</taxon>
        <taxon>Pleosporales</taxon>
        <taxon>Pleosporineae</taxon>
        <taxon>Pleosporaceae</taxon>
        <taxon>Bipolaris</taxon>
    </lineage>
</organism>
<dbReference type="OMA" id="SEIHEQS"/>
<dbReference type="EMBL" id="WNKQ01000013">
    <property type="protein sequence ID" value="KAF5847421.1"/>
    <property type="molecule type" value="Genomic_DNA"/>
</dbReference>
<comment type="caution">
    <text evidence="2">The sequence shown here is derived from an EMBL/GenBank/DDBJ whole genome shotgun (WGS) entry which is preliminary data.</text>
</comment>